<dbReference type="AlphaFoldDB" id="A0A8K0S2C5"/>
<name>A0A8K0S2C5_9HYPO</name>
<dbReference type="EMBL" id="JAGPXF010000003">
    <property type="protein sequence ID" value="KAH7251079.1"/>
    <property type="molecule type" value="Genomic_DNA"/>
</dbReference>
<proteinExistence type="predicted"/>
<accession>A0A8K0S2C5</accession>
<sequence length="619" mass="72094">MSTKRHITNLPLEIREQIFGEYFKVQDGYIYDGKVDKLRNADNTPINLSLVYTCRSIANDCKHLPLAVNALHFSTPYREDWRSLAGCFNLAATYYNILQQDLVLHLAHLITPEMHAQLEKRFPTFRSKLEAERKAHIRAWNTHDDVRPVEDTDTTNTSEPVRPAVCEFIREFYKDAVSAVEERSPREYRGYWNIDEQLRQHVSPRYRTPVDWDMCDNFYQNWTLHSGEIYQCLPHCLRLIADRNPQEFAAHLYVCLPHWDGKYPAEDFFHLRFEHWAIPSRSQVAHVLNLLGVPDFVWKLPDMWSYDSEFTYDFGAIPSPGHFPEEYSHPTFKFDSRIREKTRFSAASAAIRFLDSLTYNQRIQIRTITIHEDLPSVNNPSLHGLGLVPFLQENTLLRVQRGVNVLYCIMGIAYMDLIAVGPIDVRVRTASFWDVSDWQLLETLPRWFLDARDVANAGISPGSFTLLLESGTNADFCTEAFERFVHPKIALKQAWDAFMESGLNPTERAPERLSLEREMTMITRDLAVGEIIQEAIMQLVNQTSNTLRCDFNPGLPKNHLIILEEMRADPQGLWAYWERMIDMKDMPLPEHLRVRETLAQCFDIQTGDEYFQSQARDHQ</sequence>
<dbReference type="Proteomes" id="UP000813427">
    <property type="component" value="Unassembled WGS sequence"/>
</dbReference>
<evidence type="ECO:0000313" key="2">
    <source>
        <dbReference type="Proteomes" id="UP000813427"/>
    </source>
</evidence>
<organism evidence="1 2">
    <name type="scientific">Fusarium tricinctum</name>
    <dbReference type="NCBI Taxonomy" id="61284"/>
    <lineage>
        <taxon>Eukaryota</taxon>
        <taxon>Fungi</taxon>
        <taxon>Dikarya</taxon>
        <taxon>Ascomycota</taxon>
        <taxon>Pezizomycotina</taxon>
        <taxon>Sordariomycetes</taxon>
        <taxon>Hypocreomycetidae</taxon>
        <taxon>Hypocreales</taxon>
        <taxon>Nectriaceae</taxon>
        <taxon>Fusarium</taxon>
        <taxon>Fusarium tricinctum species complex</taxon>
    </lineage>
</organism>
<reference evidence="1" key="1">
    <citation type="journal article" date="2021" name="Nat. Commun.">
        <title>Genetic determinants of endophytism in the Arabidopsis root mycobiome.</title>
        <authorList>
            <person name="Mesny F."/>
            <person name="Miyauchi S."/>
            <person name="Thiergart T."/>
            <person name="Pickel B."/>
            <person name="Atanasova L."/>
            <person name="Karlsson M."/>
            <person name="Huettel B."/>
            <person name="Barry K.W."/>
            <person name="Haridas S."/>
            <person name="Chen C."/>
            <person name="Bauer D."/>
            <person name="Andreopoulos W."/>
            <person name="Pangilinan J."/>
            <person name="LaButti K."/>
            <person name="Riley R."/>
            <person name="Lipzen A."/>
            <person name="Clum A."/>
            <person name="Drula E."/>
            <person name="Henrissat B."/>
            <person name="Kohler A."/>
            <person name="Grigoriev I.V."/>
            <person name="Martin F.M."/>
            <person name="Hacquard S."/>
        </authorList>
    </citation>
    <scope>NUCLEOTIDE SEQUENCE</scope>
    <source>
        <strain evidence="1">MPI-SDFR-AT-0068</strain>
    </source>
</reference>
<gene>
    <name evidence="1" type="ORF">BKA59DRAFT_471584</name>
</gene>
<keyword evidence="2" id="KW-1185">Reference proteome</keyword>
<protein>
    <submittedName>
        <fullName evidence="1">Uncharacterized protein</fullName>
    </submittedName>
</protein>
<comment type="caution">
    <text evidence="1">The sequence shown here is derived from an EMBL/GenBank/DDBJ whole genome shotgun (WGS) entry which is preliminary data.</text>
</comment>
<evidence type="ECO:0000313" key="1">
    <source>
        <dbReference type="EMBL" id="KAH7251079.1"/>
    </source>
</evidence>
<dbReference type="OrthoDB" id="5062850at2759"/>